<dbReference type="Gene3D" id="3.20.20.80">
    <property type="entry name" value="Glycosidases"/>
    <property type="match status" value="1"/>
</dbReference>
<dbReference type="Pfam" id="PF03659">
    <property type="entry name" value="Glyco_hydro_71"/>
    <property type="match status" value="1"/>
</dbReference>
<name>A0A8H7BY01_AGABI</name>
<feature type="chain" id="PRO_5034380294" evidence="3">
    <location>
        <begin position="20"/>
        <end position="737"/>
    </location>
</feature>
<accession>A0A8H7BY01</accession>
<sequence>MRFFPFFISFLTILGLTEAGLLPHLFLKQAQSRGYADFLPRPSNSTLQPRRSDPKYVFMHHIVGSTYDYTIDDWKSDIQEIGSGGVDAIALNFGSNYWENEQLHNAYDAGTGSGVKLFLSFDFSVFPCDVNSVVNVVNQFAQHESQFKVDGRPLISSFLGACLGSQGWQEIKDRTGGYLMPFIEGIEGQFGNWNCLDSWYCWGCAWPQGDVNKTTADDRYYISQIGSSTKYAATISPWIFTHYDYKNFYQRGDDWLIVSRWEQLIEMRDQLPMVEMVTWNDFGESSYFGHVKGVQPSGTTWADGYSHLPFFELSKYYITAFKTGHYPAINQDVIYFWARPHPAEAAASVDALARPQGYNFAEDSLWALALATQSGQVTLTCGTSTQQFTVKPGINKLKLPLSPGQITVSMSRDGKRIINKSPSDFTYNASPDLYNYNVYVGSAKAEPGQSVPETMSTGSATHLSSMYSTSATPTPSSMITSTSQDLTTPTLSRTTSSYVSISTQVPTPTGGSWQYVGCVAEGTTGPRRALSGASYSKSDMTPEKCQTLCAGYTFAGVEYGQECYCGNTLTNNGASGNVISPNECSLPCMGDPSKSCGGVWTLNVYTTLSNIPSNTHPSTHNGWESLGCYIDSTDRLLKGFFKIIPGMTAATCVAECSDHGFIYAATEYGVECHCGNHIESYGSGVSVDGSQCNMACDGDPSTQCGGSWRANVYRISAKSSRSLVSQKHHVSRKKRHH</sequence>
<dbReference type="InterPro" id="IPR005197">
    <property type="entry name" value="Glyco_hydro_71"/>
</dbReference>
<dbReference type="InterPro" id="IPR051589">
    <property type="entry name" value="Sialate-O-sulfotransferase"/>
</dbReference>
<gene>
    <name evidence="5" type="ORF">Agabi119p4_11401</name>
</gene>
<dbReference type="GO" id="GO:0051118">
    <property type="term" value="F:glucan endo-1,3-alpha-glucosidase activity"/>
    <property type="evidence" value="ECO:0007669"/>
    <property type="project" value="InterPro"/>
</dbReference>
<dbReference type="InterPro" id="IPR002889">
    <property type="entry name" value="WSC_carb-bd"/>
</dbReference>
<keyword evidence="3" id="KW-0732">Signal</keyword>
<feature type="domain" description="WSC" evidence="4">
    <location>
        <begin position="622"/>
        <end position="716"/>
    </location>
</feature>
<dbReference type="EMBL" id="JABXXO010000016">
    <property type="protein sequence ID" value="KAF7759706.1"/>
    <property type="molecule type" value="Genomic_DNA"/>
</dbReference>
<dbReference type="Pfam" id="PF01822">
    <property type="entry name" value="WSC"/>
    <property type="match status" value="2"/>
</dbReference>
<keyword evidence="1" id="KW-0677">Repeat</keyword>
<reference evidence="5 6" key="1">
    <citation type="journal article" name="Sci. Rep.">
        <title>Telomere-to-telomere assembled and centromere annotated genomes of the two main subspecies of the button mushroom Agaricus bisporus reveal especially polymorphic chromosome ends.</title>
        <authorList>
            <person name="Sonnenberg A.S.M."/>
            <person name="Sedaghat-Telgerd N."/>
            <person name="Lavrijssen B."/>
            <person name="Ohm R.A."/>
            <person name="Hendrickx P.M."/>
            <person name="Scholtmeijer K."/>
            <person name="Baars J.J.P."/>
            <person name="van Peer A."/>
        </authorList>
    </citation>
    <scope>NUCLEOTIDE SEQUENCE [LARGE SCALE GENOMIC DNA]</scope>
    <source>
        <strain evidence="5 6">H119_p4</strain>
    </source>
</reference>
<dbReference type="PANTHER" id="PTHR45964:SF5">
    <property type="entry name" value="WSCD FAMILY MEMBER CG9164"/>
    <property type="match status" value="1"/>
</dbReference>
<dbReference type="CDD" id="cd11577">
    <property type="entry name" value="GH71"/>
    <property type="match status" value="1"/>
</dbReference>
<evidence type="ECO:0000256" key="2">
    <source>
        <dbReference type="SAM" id="MobiDB-lite"/>
    </source>
</evidence>
<dbReference type="Proteomes" id="UP000629468">
    <property type="component" value="Unassembled WGS sequence"/>
</dbReference>
<evidence type="ECO:0000256" key="1">
    <source>
        <dbReference type="ARBA" id="ARBA00022737"/>
    </source>
</evidence>
<feature type="domain" description="WSC" evidence="4">
    <location>
        <begin position="512"/>
        <end position="608"/>
    </location>
</feature>
<evidence type="ECO:0000259" key="4">
    <source>
        <dbReference type="PROSITE" id="PS51212"/>
    </source>
</evidence>
<feature type="signal peptide" evidence="3">
    <location>
        <begin position="1"/>
        <end position="19"/>
    </location>
</feature>
<feature type="region of interest" description="Disordered" evidence="2">
    <location>
        <begin position="446"/>
        <end position="496"/>
    </location>
</feature>
<organism evidence="5 6">
    <name type="scientific">Agaricus bisporus var. burnettii</name>
    <dbReference type="NCBI Taxonomy" id="192524"/>
    <lineage>
        <taxon>Eukaryota</taxon>
        <taxon>Fungi</taxon>
        <taxon>Dikarya</taxon>
        <taxon>Basidiomycota</taxon>
        <taxon>Agaricomycotina</taxon>
        <taxon>Agaricomycetes</taxon>
        <taxon>Agaricomycetidae</taxon>
        <taxon>Agaricales</taxon>
        <taxon>Agaricineae</taxon>
        <taxon>Agaricaceae</taxon>
        <taxon>Agaricus</taxon>
    </lineage>
</organism>
<proteinExistence type="predicted"/>
<evidence type="ECO:0000313" key="6">
    <source>
        <dbReference type="Proteomes" id="UP000629468"/>
    </source>
</evidence>
<dbReference type="SMART" id="SM00321">
    <property type="entry name" value="WSC"/>
    <property type="match status" value="2"/>
</dbReference>
<feature type="compositionally biased region" description="Polar residues" evidence="2">
    <location>
        <begin position="451"/>
        <end position="463"/>
    </location>
</feature>
<dbReference type="PROSITE" id="PS51212">
    <property type="entry name" value="WSC"/>
    <property type="match status" value="2"/>
</dbReference>
<dbReference type="PANTHER" id="PTHR45964">
    <property type="entry name" value="WSCD FAMILY MEMBER CG9164"/>
    <property type="match status" value="1"/>
</dbReference>
<comment type="caution">
    <text evidence="5">The sequence shown here is derived from an EMBL/GenBank/DDBJ whole genome shotgun (WGS) entry which is preliminary data.</text>
</comment>
<evidence type="ECO:0000313" key="5">
    <source>
        <dbReference type="EMBL" id="KAF7759706.1"/>
    </source>
</evidence>
<evidence type="ECO:0000256" key="3">
    <source>
        <dbReference type="SAM" id="SignalP"/>
    </source>
</evidence>
<feature type="compositionally biased region" description="Low complexity" evidence="2">
    <location>
        <begin position="464"/>
        <end position="496"/>
    </location>
</feature>
<dbReference type="AlphaFoldDB" id="A0A8H7BY01"/>
<protein>
    <submittedName>
        <fullName evidence="5">CAZyme family GH71</fullName>
    </submittedName>
</protein>